<evidence type="ECO:0000256" key="4">
    <source>
        <dbReference type="ARBA" id="ARBA00022679"/>
    </source>
</evidence>
<keyword evidence="14" id="KW-1185">Reference proteome</keyword>
<keyword evidence="4 11" id="KW-0808">Transferase</keyword>
<evidence type="ECO:0000256" key="9">
    <source>
        <dbReference type="PIRSR" id="PIRSR600101-1"/>
    </source>
</evidence>
<feature type="region of interest" description="Disordered" evidence="12">
    <location>
        <begin position="341"/>
        <end position="367"/>
    </location>
</feature>
<dbReference type="NCBIfam" id="TIGR00066">
    <property type="entry name" value="g_glut_trans"/>
    <property type="match status" value="1"/>
</dbReference>
<evidence type="ECO:0000256" key="7">
    <source>
        <dbReference type="ARBA" id="ARBA00023315"/>
    </source>
</evidence>
<dbReference type="InterPro" id="IPR000101">
    <property type="entry name" value="GGT_peptidase"/>
</dbReference>
<dbReference type="OrthoDB" id="9781342at2"/>
<dbReference type="STRING" id="53463.SAMN05444389_11152"/>
<evidence type="ECO:0000256" key="1">
    <source>
        <dbReference type="ARBA" id="ARBA00001049"/>
    </source>
</evidence>
<comment type="catalytic activity">
    <reaction evidence="2 11">
        <text>glutathione + H2O = L-cysteinylglycine + L-glutamate</text>
        <dbReference type="Rhea" id="RHEA:28807"/>
        <dbReference type="ChEBI" id="CHEBI:15377"/>
        <dbReference type="ChEBI" id="CHEBI:29985"/>
        <dbReference type="ChEBI" id="CHEBI:57925"/>
        <dbReference type="ChEBI" id="CHEBI:61694"/>
        <dbReference type="EC" id="3.4.19.13"/>
    </reaction>
</comment>
<comment type="catalytic activity">
    <reaction evidence="8 11">
        <text>an N-terminal (5-L-glutamyl)-[peptide] + an alpha-amino acid = 5-L-glutamyl amino acid + an N-terminal L-alpha-aminoacyl-[peptide]</text>
        <dbReference type="Rhea" id="RHEA:23904"/>
        <dbReference type="Rhea" id="RHEA-COMP:9780"/>
        <dbReference type="Rhea" id="RHEA-COMP:9795"/>
        <dbReference type="ChEBI" id="CHEBI:77644"/>
        <dbReference type="ChEBI" id="CHEBI:78597"/>
        <dbReference type="ChEBI" id="CHEBI:78599"/>
        <dbReference type="ChEBI" id="CHEBI:78608"/>
        <dbReference type="EC" id="2.3.2.2"/>
    </reaction>
</comment>
<evidence type="ECO:0000256" key="8">
    <source>
        <dbReference type="ARBA" id="ARBA00047417"/>
    </source>
</evidence>
<protein>
    <recommendedName>
        <fullName evidence="11">Glutathione hydrolase proenzyme</fullName>
        <ecNumber evidence="11">2.3.2.2</ecNumber>
        <ecNumber evidence="11">3.4.19.13</ecNumber>
    </recommendedName>
    <component>
        <recommendedName>
            <fullName evidence="11">Glutathione hydrolase large chain</fullName>
        </recommendedName>
    </component>
    <component>
        <recommendedName>
            <fullName evidence="11">Glutathione hydrolase small chain</fullName>
        </recommendedName>
    </component>
</protein>
<reference evidence="14" key="1">
    <citation type="submission" date="2016-11" db="EMBL/GenBank/DDBJ databases">
        <authorList>
            <person name="Varghese N."/>
            <person name="Submissions S."/>
        </authorList>
    </citation>
    <scope>NUCLEOTIDE SEQUENCE [LARGE SCALE GENOMIC DNA]</scope>
    <source>
        <strain evidence="14">DSM 6637</strain>
    </source>
</reference>
<proteinExistence type="inferred from homology"/>
<dbReference type="InterPro" id="IPR029055">
    <property type="entry name" value="Ntn_hydrolases_N"/>
</dbReference>
<feature type="compositionally biased region" description="Low complexity" evidence="12">
    <location>
        <begin position="353"/>
        <end position="362"/>
    </location>
</feature>
<dbReference type="AlphaFoldDB" id="A0A1M7JC34"/>
<organism evidence="13 14">
    <name type="scientific">Paracoccus solventivorans</name>
    <dbReference type="NCBI Taxonomy" id="53463"/>
    <lineage>
        <taxon>Bacteria</taxon>
        <taxon>Pseudomonadati</taxon>
        <taxon>Pseudomonadota</taxon>
        <taxon>Alphaproteobacteria</taxon>
        <taxon>Rhodobacterales</taxon>
        <taxon>Paracoccaceae</taxon>
        <taxon>Paracoccus</taxon>
    </lineage>
</organism>
<dbReference type="EC" id="3.4.19.13" evidence="11"/>
<evidence type="ECO:0000256" key="3">
    <source>
        <dbReference type="ARBA" id="ARBA00009381"/>
    </source>
</evidence>
<evidence type="ECO:0000313" key="14">
    <source>
        <dbReference type="Proteomes" id="UP000184444"/>
    </source>
</evidence>
<comment type="PTM">
    <text evidence="11">Cleaved by autocatalysis into a large and a small subunit.</text>
</comment>
<dbReference type="EMBL" id="FRCK01000011">
    <property type="protein sequence ID" value="SHM50413.1"/>
    <property type="molecule type" value="Genomic_DNA"/>
</dbReference>
<dbReference type="PRINTS" id="PR01210">
    <property type="entry name" value="GGTRANSPTASE"/>
</dbReference>
<feature type="binding site" evidence="10">
    <location>
        <begin position="384"/>
        <end position="386"/>
    </location>
    <ligand>
        <name>L-glutamate</name>
        <dbReference type="ChEBI" id="CHEBI:29985"/>
    </ligand>
</feature>
<comment type="pathway">
    <text evidence="11">Sulfur metabolism; glutathione metabolism.</text>
</comment>
<dbReference type="SUPFAM" id="SSF56235">
    <property type="entry name" value="N-terminal nucleophile aminohydrolases (Ntn hydrolases)"/>
    <property type="match status" value="1"/>
</dbReference>
<name>A0A1M7JC34_9RHOB</name>
<comment type="subunit">
    <text evidence="11">This enzyme consists of two polypeptide chains, which are synthesized in precursor form from a single polypeptide.</text>
</comment>
<evidence type="ECO:0000256" key="6">
    <source>
        <dbReference type="ARBA" id="ARBA00023145"/>
    </source>
</evidence>
<dbReference type="GO" id="GO:0006750">
    <property type="term" value="P:glutathione biosynthetic process"/>
    <property type="evidence" value="ECO:0007669"/>
    <property type="project" value="UniProtKB-KW"/>
</dbReference>
<dbReference type="Proteomes" id="UP000184444">
    <property type="component" value="Unassembled WGS sequence"/>
</dbReference>
<keyword evidence="5 11" id="KW-0378">Hydrolase</keyword>
<dbReference type="GO" id="GO:0006751">
    <property type="term" value="P:glutathione catabolic process"/>
    <property type="evidence" value="ECO:0007669"/>
    <property type="project" value="UniProtKB-UniRule"/>
</dbReference>
<dbReference type="Gene3D" id="3.60.20.40">
    <property type="match status" value="1"/>
</dbReference>
<evidence type="ECO:0000256" key="10">
    <source>
        <dbReference type="PIRSR" id="PIRSR600101-2"/>
    </source>
</evidence>
<dbReference type="Pfam" id="PF01019">
    <property type="entry name" value="G_glu_transpept"/>
    <property type="match status" value="1"/>
</dbReference>
<feature type="active site" description="Nucleophile" evidence="9">
    <location>
        <position position="366"/>
    </location>
</feature>
<evidence type="ECO:0000256" key="5">
    <source>
        <dbReference type="ARBA" id="ARBA00022801"/>
    </source>
</evidence>
<dbReference type="GO" id="GO:0036374">
    <property type="term" value="F:glutathione hydrolase activity"/>
    <property type="evidence" value="ECO:0007669"/>
    <property type="project" value="UniProtKB-UniRule"/>
</dbReference>
<gene>
    <name evidence="13" type="ORF">SAMN05444389_11152</name>
</gene>
<dbReference type="PANTHER" id="PTHR43199">
    <property type="entry name" value="GLUTATHIONE HYDROLASE"/>
    <property type="match status" value="1"/>
</dbReference>
<dbReference type="EC" id="2.3.2.2" evidence="11"/>
<accession>A0A1M7JC34</accession>
<keyword evidence="7 11" id="KW-0012">Acyltransferase</keyword>
<keyword evidence="11" id="KW-0317">Glutathione biosynthesis</keyword>
<evidence type="ECO:0000256" key="11">
    <source>
        <dbReference type="RuleBase" id="RU368036"/>
    </source>
</evidence>
<dbReference type="Gene3D" id="1.10.246.130">
    <property type="match status" value="1"/>
</dbReference>
<dbReference type="GO" id="GO:0103068">
    <property type="term" value="F:leukotriene C4 gamma-glutamyl transferase activity"/>
    <property type="evidence" value="ECO:0007669"/>
    <property type="project" value="UniProtKB-EC"/>
</dbReference>
<evidence type="ECO:0000256" key="12">
    <source>
        <dbReference type="SAM" id="MobiDB-lite"/>
    </source>
</evidence>
<feature type="binding site" evidence="10">
    <location>
        <begin position="427"/>
        <end position="428"/>
    </location>
    <ligand>
        <name>L-glutamate</name>
        <dbReference type="ChEBI" id="CHEBI:29985"/>
    </ligand>
</feature>
<evidence type="ECO:0000313" key="13">
    <source>
        <dbReference type="EMBL" id="SHM50413.1"/>
    </source>
</evidence>
<comment type="catalytic activity">
    <reaction evidence="1 11">
        <text>an S-substituted glutathione + H2O = an S-substituted L-cysteinylglycine + L-glutamate</text>
        <dbReference type="Rhea" id="RHEA:59468"/>
        <dbReference type="ChEBI" id="CHEBI:15377"/>
        <dbReference type="ChEBI" id="CHEBI:29985"/>
        <dbReference type="ChEBI" id="CHEBI:90779"/>
        <dbReference type="ChEBI" id="CHEBI:143103"/>
        <dbReference type="EC" id="3.4.19.13"/>
    </reaction>
</comment>
<sequence>MTQWRARAVARFEVEKHPARSRDGMVVSNHPLASAAGAEMLAAGGNAVDAAIATLFTLSVVEPMMVGIFGGGMAQICMADGRHLVLDGQSQAPAAARPDMFRPTGLGYEVEGRANTHGATAVATPGTLRGWCDALARFGTMALADVMEPAIRHASRGFVVTPYLAACAGEACPDLGRDPEARRLLTNDGAPLRAGQRLVMADYAQTLAQIAAEGPEALYAGELGARIVAQLQAAGSVMTREDLAQVASIAREPVSGEFRGHRIFGPPPPSAGGVHVIQMLNILSGYDLAGMGFGSAPAAHLTAEALRIAFADRAAATADPAFVQVPVERLISGDYAADRRGRIDPDRTQDWQPGVAPGGAPAEAHTTHVTTADRDGNIVSTTQTINALFGARMVIPGTGIIPNNYMALFDPVPGRANSIAPGKRVTTSMAPAIVTRDGRPRFALGLPGGLRIFGSVMQGLLNLLEYRMTLQEAVEAPRLWTQGAELELEEGFPAAVEDALRGKGWQVLRLPHVGGGMCAIAFDDDGMEGAACWRADGMAIGLGGGLARAGTRFWPDSPAGR</sequence>
<comment type="similarity">
    <text evidence="3 11">Belongs to the gamma-glutamyltransferase family.</text>
</comment>
<keyword evidence="6 11" id="KW-0865">Zymogen</keyword>
<dbReference type="InterPro" id="IPR043137">
    <property type="entry name" value="GGT_ssub_C"/>
</dbReference>
<dbReference type="UniPathway" id="UPA00204"/>
<evidence type="ECO:0000256" key="2">
    <source>
        <dbReference type="ARBA" id="ARBA00001089"/>
    </source>
</evidence>
<dbReference type="RefSeq" id="WP_073068174.1">
    <property type="nucleotide sequence ID" value="NZ_FRCK01000011.1"/>
</dbReference>
<dbReference type="PANTHER" id="PTHR43199:SF1">
    <property type="entry name" value="GLUTATHIONE HYDROLASE PROENZYME"/>
    <property type="match status" value="1"/>
</dbReference>
<dbReference type="InterPro" id="IPR051792">
    <property type="entry name" value="GGT_bact"/>
</dbReference>
<feature type="binding site" evidence="10">
    <location>
        <position position="449"/>
    </location>
    <ligand>
        <name>L-glutamate</name>
        <dbReference type="ChEBI" id="CHEBI:29985"/>
    </ligand>
</feature>
<dbReference type="InterPro" id="IPR043138">
    <property type="entry name" value="GGT_lsub"/>
</dbReference>